<proteinExistence type="predicted"/>
<name>A0ACB9R2E2_9MYRT</name>
<dbReference type="EMBL" id="CM042883">
    <property type="protein sequence ID" value="KAI4373197.1"/>
    <property type="molecule type" value="Genomic_DNA"/>
</dbReference>
<sequence>MFPQCDLGRILQSDSFFGHANISSAQLGLHSGSCWKALVCLLGVLMLLITASVLEEAFVYWDASHVGPFDVSNDSYAALMELGNQAMCQA</sequence>
<reference evidence="2" key="1">
    <citation type="journal article" date="2023" name="Front. Plant Sci.">
        <title>Chromosomal-level genome assembly of Melastoma candidum provides insights into trichome evolution.</title>
        <authorList>
            <person name="Zhong Y."/>
            <person name="Wu W."/>
            <person name="Sun C."/>
            <person name="Zou P."/>
            <person name="Liu Y."/>
            <person name="Dai S."/>
            <person name="Zhou R."/>
        </authorList>
    </citation>
    <scope>NUCLEOTIDE SEQUENCE [LARGE SCALE GENOMIC DNA]</scope>
</reference>
<organism evidence="1 2">
    <name type="scientific">Melastoma candidum</name>
    <dbReference type="NCBI Taxonomy" id="119954"/>
    <lineage>
        <taxon>Eukaryota</taxon>
        <taxon>Viridiplantae</taxon>
        <taxon>Streptophyta</taxon>
        <taxon>Embryophyta</taxon>
        <taxon>Tracheophyta</taxon>
        <taxon>Spermatophyta</taxon>
        <taxon>Magnoliopsida</taxon>
        <taxon>eudicotyledons</taxon>
        <taxon>Gunneridae</taxon>
        <taxon>Pentapetalae</taxon>
        <taxon>rosids</taxon>
        <taxon>malvids</taxon>
        <taxon>Myrtales</taxon>
        <taxon>Melastomataceae</taxon>
        <taxon>Melastomatoideae</taxon>
        <taxon>Melastomateae</taxon>
        <taxon>Melastoma</taxon>
    </lineage>
</organism>
<evidence type="ECO:0000313" key="1">
    <source>
        <dbReference type="EMBL" id="KAI4373197.1"/>
    </source>
</evidence>
<accession>A0ACB9R2E2</accession>
<gene>
    <name evidence="1" type="ORF">MLD38_011350</name>
</gene>
<comment type="caution">
    <text evidence="1">The sequence shown here is derived from an EMBL/GenBank/DDBJ whole genome shotgun (WGS) entry which is preliminary data.</text>
</comment>
<dbReference type="Proteomes" id="UP001057402">
    <property type="component" value="Chromosome 4"/>
</dbReference>
<protein>
    <submittedName>
        <fullName evidence="1">Uncharacterized protein</fullName>
    </submittedName>
</protein>
<keyword evidence="2" id="KW-1185">Reference proteome</keyword>
<evidence type="ECO:0000313" key="2">
    <source>
        <dbReference type="Proteomes" id="UP001057402"/>
    </source>
</evidence>